<feature type="region of interest" description="Disordered" evidence="6">
    <location>
        <begin position="471"/>
        <end position="549"/>
    </location>
</feature>
<dbReference type="SMART" id="SM00490">
    <property type="entry name" value="HELICc"/>
    <property type="match status" value="1"/>
</dbReference>
<feature type="domain" description="Helicase ATP-binding" evidence="7">
    <location>
        <begin position="72"/>
        <end position="270"/>
    </location>
</feature>
<dbReference type="Pfam" id="PF00271">
    <property type="entry name" value="Helicase_C"/>
    <property type="match status" value="1"/>
</dbReference>
<dbReference type="GO" id="GO:0016787">
    <property type="term" value="F:hydrolase activity"/>
    <property type="evidence" value="ECO:0007669"/>
    <property type="project" value="UniProtKB-KW"/>
</dbReference>
<dbReference type="EMBL" id="WBVT01000028">
    <property type="protein sequence ID" value="KAB7789878.1"/>
    <property type="molecule type" value="Genomic_DNA"/>
</dbReference>
<organism evidence="9 10">
    <name type="scientific">Bifidobacterium leontopitheci</name>
    <dbReference type="NCBI Taxonomy" id="2650774"/>
    <lineage>
        <taxon>Bacteria</taxon>
        <taxon>Bacillati</taxon>
        <taxon>Actinomycetota</taxon>
        <taxon>Actinomycetes</taxon>
        <taxon>Bifidobacteriales</taxon>
        <taxon>Bifidobacteriaceae</taxon>
        <taxon>Bifidobacterium</taxon>
    </lineage>
</organism>
<reference evidence="9 10" key="1">
    <citation type="submission" date="2019-09" db="EMBL/GenBank/DDBJ databases">
        <title>Characterization of the phylogenetic diversity of two novel species belonging to the genus Bifidobacterium: Bifidobacterium cebidarum sp. nov. and Bifidobacterium leontopitheci sp. nov.</title>
        <authorList>
            <person name="Lugli G.A."/>
            <person name="Duranti S."/>
            <person name="Milani C."/>
            <person name="Turroni F."/>
            <person name="Ventura M."/>
        </authorList>
    </citation>
    <scope>NUCLEOTIDE SEQUENCE [LARGE SCALE GENOMIC DNA]</scope>
    <source>
        <strain evidence="9 10">LMG 31471</strain>
    </source>
</reference>
<dbReference type="PANTHER" id="PTHR47959:SF13">
    <property type="entry name" value="ATP-DEPENDENT RNA HELICASE RHLE"/>
    <property type="match status" value="1"/>
</dbReference>
<keyword evidence="4" id="KW-0067">ATP-binding</keyword>
<comment type="caution">
    <text evidence="9">The sequence shown here is derived from an EMBL/GenBank/DDBJ whole genome shotgun (WGS) entry which is preliminary data.</text>
</comment>
<dbReference type="PANTHER" id="PTHR47959">
    <property type="entry name" value="ATP-DEPENDENT RNA HELICASE RHLE-RELATED"/>
    <property type="match status" value="1"/>
</dbReference>
<name>A0A6I1GP89_9BIFI</name>
<feature type="compositionally biased region" description="Low complexity" evidence="6">
    <location>
        <begin position="471"/>
        <end position="480"/>
    </location>
</feature>
<evidence type="ECO:0000313" key="9">
    <source>
        <dbReference type="EMBL" id="KAB7789878.1"/>
    </source>
</evidence>
<dbReference type="Pfam" id="PF00270">
    <property type="entry name" value="DEAD"/>
    <property type="match status" value="1"/>
</dbReference>
<evidence type="ECO:0000313" key="10">
    <source>
        <dbReference type="Proteomes" id="UP000441772"/>
    </source>
</evidence>
<dbReference type="CDD" id="cd18787">
    <property type="entry name" value="SF2_C_DEAD"/>
    <property type="match status" value="1"/>
</dbReference>
<dbReference type="GO" id="GO:0003676">
    <property type="term" value="F:nucleic acid binding"/>
    <property type="evidence" value="ECO:0007669"/>
    <property type="project" value="InterPro"/>
</dbReference>
<evidence type="ECO:0000256" key="5">
    <source>
        <dbReference type="ARBA" id="ARBA00038437"/>
    </source>
</evidence>
<protein>
    <submittedName>
        <fullName evidence="9">ATP-dependent RNA helicase</fullName>
    </submittedName>
</protein>
<evidence type="ECO:0000256" key="6">
    <source>
        <dbReference type="SAM" id="MobiDB-lite"/>
    </source>
</evidence>
<dbReference type="AlphaFoldDB" id="A0A6I1GP89"/>
<feature type="domain" description="Helicase C-terminal" evidence="8">
    <location>
        <begin position="296"/>
        <end position="444"/>
    </location>
</feature>
<keyword evidence="3 9" id="KW-0347">Helicase</keyword>
<comment type="similarity">
    <text evidence="5">Belongs to the DEAD box helicase family.</text>
</comment>
<evidence type="ECO:0000256" key="4">
    <source>
        <dbReference type="ARBA" id="ARBA00022840"/>
    </source>
</evidence>
<dbReference type="InterPro" id="IPR011545">
    <property type="entry name" value="DEAD/DEAH_box_helicase_dom"/>
</dbReference>
<dbReference type="SMART" id="SM00487">
    <property type="entry name" value="DEXDc"/>
    <property type="match status" value="1"/>
</dbReference>
<feature type="region of interest" description="Disordered" evidence="6">
    <location>
        <begin position="112"/>
        <end position="138"/>
    </location>
</feature>
<keyword evidence="2" id="KW-0378">Hydrolase</keyword>
<evidence type="ECO:0000256" key="1">
    <source>
        <dbReference type="ARBA" id="ARBA00022741"/>
    </source>
</evidence>
<dbReference type="InterPro" id="IPR014001">
    <property type="entry name" value="Helicase_ATP-bd"/>
</dbReference>
<feature type="region of interest" description="Disordered" evidence="6">
    <location>
        <begin position="577"/>
        <end position="686"/>
    </location>
</feature>
<evidence type="ECO:0000259" key="7">
    <source>
        <dbReference type="PROSITE" id="PS51192"/>
    </source>
</evidence>
<dbReference type="InterPro" id="IPR027417">
    <property type="entry name" value="P-loop_NTPase"/>
</dbReference>
<feature type="compositionally biased region" description="Basic residues" evidence="6">
    <location>
        <begin position="668"/>
        <end position="686"/>
    </location>
</feature>
<gene>
    <name evidence="9" type="ORF">F7D09_1602</name>
</gene>
<evidence type="ECO:0000256" key="2">
    <source>
        <dbReference type="ARBA" id="ARBA00022801"/>
    </source>
</evidence>
<dbReference type="PROSITE" id="PS51194">
    <property type="entry name" value="HELICASE_CTER"/>
    <property type="match status" value="1"/>
</dbReference>
<evidence type="ECO:0000256" key="3">
    <source>
        <dbReference type="ARBA" id="ARBA00022806"/>
    </source>
</evidence>
<dbReference type="InterPro" id="IPR044742">
    <property type="entry name" value="DEAD/DEAH_RhlB"/>
</dbReference>
<accession>A0A6I1GP89</accession>
<proteinExistence type="inferred from homology"/>
<dbReference type="InterPro" id="IPR001650">
    <property type="entry name" value="Helicase_C-like"/>
</dbReference>
<dbReference type="PROSITE" id="PS51192">
    <property type="entry name" value="HELICASE_ATP_BIND_1"/>
    <property type="match status" value="1"/>
</dbReference>
<feature type="compositionally biased region" description="Basic and acidic residues" evidence="6">
    <location>
        <begin position="588"/>
        <end position="643"/>
    </location>
</feature>
<keyword evidence="1" id="KW-0547">Nucleotide-binding</keyword>
<dbReference type="GO" id="GO:0005829">
    <property type="term" value="C:cytosol"/>
    <property type="evidence" value="ECO:0007669"/>
    <property type="project" value="TreeGrafter"/>
</dbReference>
<dbReference type="Gene3D" id="3.40.50.300">
    <property type="entry name" value="P-loop containing nucleotide triphosphate hydrolases"/>
    <property type="match status" value="2"/>
</dbReference>
<dbReference type="CDD" id="cd00268">
    <property type="entry name" value="DEADc"/>
    <property type="match status" value="1"/>
</dbReference>
<dbReference type="InterPro" id="IPR050079">
    <property type="entry name" value="DEAD_box_RNA_helicase"/>
</dbReference>
<dbReference type="GO" id="GO:0003724">
    <property type="term" value="F:RNA helicase activity"/>
    <property type="evidence" value="ECO:0007669"/>
    <property type="project" value="TreeGrafter"/>
</dbReference>
<dbReference type="Proteomes" id="UP000441772">
    <property type="component" value="Unassembled WGS sequence"/>
</dbReference>
<keyword evidence="10" id="KW-1185">Reference proteome</keyword>
<dbReference type="SUPFAM" id="SSF52540">
    <property type="entry name" value="P-loop containing nucleoside triphosphate hydrolases"/>
    <property type="match status" value="1"/>
</dbReference>
<evidence type="ECO:0000259" key="8">
    <source>
        <dbReference type="PROSITE" id="PS51194"/>
    </source>
</evidence>
<dbReference type="GO" id="GO:0005524">
    <property type="term" value="F:ATP binding"/>
    <property type="evidence" value="ECO:0007669"/>
    <property type="project" value="UniProtKB-KW"/>
</dbReference>
<sequence length="686" mass="75122">MITEETLNITEQNESTAMAALGDRAENTPAAALAVGDAEAPTFAELGVPGPLVRVLAQDDKTRAFPIQADTLADSLAGRDLLGRGQTGSGKTLAFAIPLVARLSERSVTEVAMEDFEEERRRKKSGKDGKASAGLPHPRGLVLAPTRELVNQIDEVIAPLAQAYGMTTVTVYGGVSQNRQVKGLRAGADIVVACPGRLEDLLRQKLLTLESVEVVVLDEADEMADMGFLPPVTRLMEQVDPKGQKMLFSATLDHGVDELVNRFLPDAVVHAVDAVDAHVDTMTHHVFEVSQGNKHEVIRLLASGKSKRILFTRTKFQAKKMAKKLVEQGIPAVDLQGNLSQKQRDRNLAAFENGLVRVLVATDVAARGIDVHDVALVVQTEPPEDEKSFLHRSGRTARAGETGDVVTLVLPNQTRKTRRMMSRAGLKVRSVEITPASPQLLDLVGETVPTVEGWSLEQALKEKAAADRAAAKAARAAKSGKSGRRSAGRSNRRDDRFDGGNPRYNRAEAQPAVVEEKRRKGGKKRGRYADVYADDDQNTPLVPLAEHERDSAQYRFDHRGEERVSFISDDVARAARGGYGKRRHTTKRDRFERDGRNADRRDDRFGGRGGRRHDDLRGGRDEFRGGSRRDDRNSSGYESEGKRRGGAGDGRRSSHRNVRAAQPSRKAAGFRKGHGKRSAAPFRRGR</sequence>